<dbReference type="HOGENOM" id="CLU_089542_5_1_1"/>
<organism evidence="2">
    <name type="scientific">Oryza glumipatula</name>
    <dbReference type="NCBI Taxonomy" id="40148"/>
    <lineage>
        <taxon>Eukaryota</taxon>
        <taxon>Viridiplantae</taxon>
        <taxon>Streptophyta</taxon>
        <taxon>Embryophyta</taxon>
        <taxon>Tracheophyta</taxon>
        <taxon>Spermatophyta</taxon>
        <taxon>Magnoliopsida</taxon>
        <taxon>Liliopsida</taxon>
        <taxon>Poales</taxon>
        <taxon>Poaceae</taxon>
        <taxon>BOP clade</taxon>
        <taxon>Oryzoideae</taxon>
        <taxon>Oryzeae</taxon>
        <taxon>Oryzinae</taxon>
        <taxon>Oryza</taxon>
    </lineage>
</organism>
<reference evidence="2" key="1">
    <citation type="submission" date="2015-04" db="UniProtKB">
        <authorList>
            <consortium name="EnsemblPlants"/>
        </authorList>
    </citation>
    <scope>IDENTIFICATION</scope>
</reference>
<reference evidence="2" key="2">
    <citation type="submission" date="2018-05" db="EMBL/GenBank/DDBJ databases">
        <title>OgluRS3 (Oryza glumaepatula Reference Sequence Version 3).</title>
        <authorList>
            <person name="Zhang J."/>
            <person name="Kudrna D."/>
            <person name="Lee S."/>
            <person name="Talag J."/>
            <person name="Welchert J."/>
            <person name="Wing R.A."/>
        </authorList>
    </citation>
    <scope>NUCLEOTIDE SEQUENCE [LARGE SCALE GENOMIC DNA]</scope>
</reference>
<dbReference type="SUPFAM" id="SSF141562">
    <property type="entry name" value="At5g01610-like"/>
    <property type="match status" value="1"/>
</dbReference>
<evidence type="ECO:0000313" key="2">
    <source>
        <dbReference type="EnsemblPlants" id="OGLUM05G17950.1"/>
    </source>
</evidence>
<dbReference type="PANTHER" id="PTHR31676:SF30">
    <property type="entry name" value="OS05G0421100 PROTEIN"/>
    <property type="match status" value="1"/>
</dbReference>
<dbReference type="Pfam" id="PF04398">
    <property type="entry name" value="DUF538"/>
    <property type="match status" value="1"/>
</dbReference>
<keyword evidence="3" id="KW-1185">Reference proteome</keyword>
<sequence length="190" mass="20127">MATAAATPRHHHRLLLLLFILFLAAGAAAPVSGAWDAKGKTLCSGRLLGVADCGDEEPSAYEMLERFGFPRGILPEGVTGYTLRPSDGEFAVYLGTGECEFEVDGGYRLTYQGRITGRVAGGSITGLRGVTVRVFMMNWGIDRVVVADADHLVFYVGPLSQAFPVDGFEESPQCRCRHGGGAAVSGVAAM</sequence>
<accession>A0A0D9ZZC0</accession>
<dbReference type="InterPro" id="IPR007493">
    <property type="entry name" value="DUF538"/>
</dbReference>
<dbReference type="Gene3D" id="2.30.240.10">
    <property type="entry name" value="At5g01610-like"/>
    <property type="match status" value="1"/>
</dbReference>
<dbReference type="PANTHER" id="PTHR31676">
    <property type="entry name" value="T31J12.3 PROTEIN-RELATED"/>
    <property type="match status" value="1"/>
</dbReference>
<keyword evidence="1" id="KW-0732">Signal</keyword>
<dbReference type="InterPro" id="IPR036758">
    <property type="entry name" value="At5g01610-like"/>
</dbReference>
<dbReference type="Gramene" id="OGLUM05G17950.1">
    <property type="protein sequence ID" value="OGLUM05G17950.1"/>
    <property type="gene ID" value="OGLUM05G17950"/>
</dbReference>
<evidence type="ECO:0000313" key="3">
    <source>
        <dbReference type="Proteomes" id="UP000026961"/>
    </source>
</evidence>
<dbReference type="AlphaFoldDB" id="A0A0D9ZZC0"/>
<feature type="chain" id="PRO_5002352788" evidence="1">
    <location>
        <begin position="29"/>
        <end position="190"/>
    </location>
</feature>
<dbReference type="EnsemblPlants" id="OGLUM05G17950.1">
    <property type="protein sequence ID" value="OGLUM05G17950.1"/>
    <property type="gene ID" value="OGLUM05G17950"/>
</dbReference>
<feature type="signal peptide" evidence="1">
    <location>
        <begin position="1"/>
        <end position="28"/>
    </location>
</feature>
<dbReference type="Proteomes" id="UP000026961">
    <property type="component" value="Chromosome 5"/>
</dbReference>
<evidence type="ECO:0000256" key="1">
    <source>
        <dbReference type="SAM" id="SignalP"/>
    </source>
</evidence>
<name>A0A0D9ZZC0_9ORYZ</name>
<protein>
    <submittedName>
        <fullName evidence="2">Uncharacterized protein</fullName>
    </submittedName>
</protein>
<dbReference type="STRING" id="40148.A0A0D9ZZC0"/>
<proteinExistence type="predicted"/>
<dbReference type="eggNOG" id="ENOG502S26J">
    <property type="taxonomic scope" value="Eukaryota"/>
</dbReference>